<gene>
    <name evidence="5" type="ORF">J2T22_001953</name>
</gene>
<dbReference type="InterPro" id="IPR000792">
    <property type="entry name" value="Tscrpt_reg_LuxR_C"/>
</dbReference>
<keyword evidence="3" id="KW-0804">Transcription</keyword>
<dbReference type="Gene3D" id="1.10.10.10">
    <property type="entry name" value="Winged helix-like DNA-binding domain superfamily/Winged helix DNA-binding domain"/>
    <property type="match status" value="1"/>
</dbReference>
<dbReference type="SUPFAM" id="SSF46894">
    <property type="entry name" value="C-terminal effector domain of the bipartite response regulators"/>
    <property type="match status" value="1"/>
</dbReference>
<dbReference type="CDD" id="cd06170">
    <property type="entry name" value="LuxR_C_like"/>
    <property type="match status" value="1"/>
</dbReference>
<feature type="domain" description="HTH luxR-type" evidence="4">
    <location>
        <begin position="180"/>
        <end position="245"/>
    </location>
</feature>
<evidence type="ECO:0000313" key="5">
    <source>
        <dbReference type="EMBL" id="MDQ0118767.1"/>
    </source>
</evidence>
<dbReference type="PROSITE" id="PS50043">
    <property type="entry name" value="HTH_LUXR_2"/>
    <property type="match status" value="1"/>
</dbReference>
<protein>
    <submittedName>
        <fullName evidence="5">DNA-binding CsgD family transcriptional regulator</fullName>
    </submittedName>
</protein>
<evidence type="ECO:0000256" key="1">
    <source>
        <dbReference type="ARBA" id="ARBA00023015"/>
    </source>
</evidence>
<reference evidence="5 6" key="1">
    <citation type="submission" date="2023-07" db="EMBL/GenBank/DDBJ databases">
        <title>Sorghum-associated microbial communities from plants grown in Nebraska, USA.</title>
        <authorList>
            <person name="Schachtman D."/>
        </authorList>
    </citation>
    <scope>NUCLEOTIDE SEQUENCE [LARGE SCALE GENOMIC DNA]</scope>
    <source>
        <strain evidence="5 6">DS994</strain>
    </source>
</reference>
<name>A0ABT9UHM9_9MICC</name>
<evidence type="ECO:0000259" key="4">
    <source>
        <dbReference type="PROSITE" id="PS50043"/>
    </source>
</evidence>
<dbReference type="PRINTS" id="PR00038">
    <property type="entry name" value="HTHLUXR"/>
</dbReference>
<organism evidence="5 6">
    <name type="scientific">Pseudarthrobacter defluvii</name>
    <dbReference type="NCBI Taxonomy" id="410837"/>
    <lineage>
        <taxon>Bacteria</taxon>
        <taxon>Bacillati</taxon>
        <taxon>Actinomycetota</taxon>
        <taxon>Actinomycetes</taxon>
        <taxon>Micrococcales</taxon>
        <taxon>Micrococcaceae</taxon>
        <taxon>Pseudarthrobacter</taxon>
    </lineage>
</organism>
<dbReference type="InterPro" id="IPR036388">
    <property type="entry name" value="WH-like_DNA-bd_sf"/>
</dbReference>
<dbReference type="InterPro" id="IPR016032">
    <property type="entry name" value="Sig_transdc_resp-reg_C-effctor"/>
</dbReference>
<dbReference type="EMBL" id="JAUSSY010000006">
    <property type="protein sequence ID" value="MDQ0118767.1"/>
    <property type="molecule type" value="Genomic_DNA"/>
</dbReference>
<sequence>MDAVGDLAGELVRLPDRGTYLKAASELLSKLFPCDGLAWNELDMHQVRAEVYARPGNHPFGDLARKLIEFRNGHPLVTSALGDSMAGVWRPRRLSDIVSDREFHESRLYREGFREMRINRQLSLRTAQAGPGILHSWVMNRWNHDFSDTEMDLAREIQPMLCLLDTAYSQPPPTATNNPWPADGFGLTDREAEILALVAQGLKSTAVGHLLGISPRTVSKHLEHSYSKLRCTNRVDAVRLFTAGPSRA</sequence>
<keyword evidence="6" id="KW-1185">Reference proteome</keyword>
<dbReference type="Pfam" id="PF00196">
    <property type="entry name" value="GerE"/>
    <property type="match status" value="1"/>
</dbReference>
<dbReference type="GO" id="GO:0003677">
    <property type="term" value="F:DNA binding"/>
    <property type="evidence" value="ECO:0007669"/>
    <property type="project" value="UniProtKB-KW"/>
</dbReference>
<dbReference type="PANTHER" id="PTHR44688">
    <property type="entry name" value="DNA-BINDING TRANSCRIPTIONAL ACTIVATOR DEVR_DOSR"/>
    <property type="match status" value="1"/>
</dbReference>
<comment type="caution">
    <text evidence="5">The sequence shown here is derived from an EMBL/GenBank/DDBJ whole genome shotgun (WGS) entry which is preliminary data.</text>
</comment>
<dbReference type="PROSITE" id="PS00622">
    <property type="entry name" value="HTH_LUXR_1"/>
    <property type="match status" value="1"/>
</dbReference>
<evidence type="ECO:0000256" key="2">
    <source>
        <dbReference type="ARBA" id="ARBA00023125"/>
    </source>
</evidence>
<dbReference type="RefSeq" id="WP_307490006.1">
    <property type="nucleotide sequence ID" value="NZ_JAUSSY010000006.1"/>
</dbReference>
<accession>A0ABT9UHM9</accession>
<evidence type="ECO:0000313" key="6">
    <source>
        <dbReference type="Proteomes" id="UP001226389"/>
    </source>
</evidence>
<keyword evidence="2 5" id="KW-0238">DNA-binding</keyword>
<dbReference type="SMART" id="SM00421">
    <property type="entry name" value="HTH_LUXR"/>
    <property type="match status" value="1"/>
</dbReference>
<dbReference type="Proteomes" id="UP001226389">
    <property type="component" value="Unassembled WGS sequence"/>
</dbReference>
<keyword evidence="1" id="KW-0805">Transcription regulation</keyword>
<dbReference type="PANTHER" id="PTHR44688:SF16">
    <property type="entry name" value="DNA-BINDING TRANSCRIPTIONAL ACTIVATOR DEVR_DOSR"/>
    <property type="match status" value="1"/>
</dbReference>
<evidence type="ECO:0000256" key="3">
    <source>
        <dbReference type="ARBA" id="ARBA00023163"/>
    </source>
</evidence>
<proteinExistence type="predicted"/>